<dbReference type="EMBL" id="JAWLLM010000016">
    <property type="protein sequence ID" value="MDV7043408.1"/>
    <property type="molecule type" value="Genomic_DNA"/>
</dbReference>
<dbReference type="Proteomes" id="UP001187868">
    <property type="component" value="Unassembled WGS sequence"/>
</dbReference>
<protein>
    <recommendedName>
        <fullName evidence="3">Cro/Cl family transcriptional regulator</fullName>
    </recommendedName>
</protein>
<proteinExistence type="predicted"/>
<evidence type="ECO:0000313" key="2">
    <source>
        <dbReference type="Proteomes" id="UP001187868"/>
    </source>
</evidence>
<comment type="caution">
    <text evidence="1">The sequence shown here is derived from an EMBL/GenBank/DDBJ whole genome shotgun (WGS) entry which is preliminary data.</text>
</comment>
<name>A0ABU4EIW1_9GAMM</name>
<dbReference type="RefSeq" id="WP_057083779.1">
    <property type="nucleotide sequence ID" value="NZ_CP104920.1"/>
</dbReference>
<evidence type="ECO:0008006" key="3">
    <source>
        <dbReference type="Google" id="ProtNLM"/>
    </source>
</evidence>
<dbReference type="Gene3D" id="1.10.260.40">
    <property type="entry name" value="lambda repressor-like DNA-binding domains"/>
    <property type="match status" value="1"/>
</dbReference>
<dbReference type="InterPro" id="IPR010982">
    <property type="entry name" value="Lambda_DNA-bd_dom_sf"/>
</dbReference>
<evidence type="ECO:0000313" key="1">
    <source>
        <dbReference type="EMBL" id="MDV7043408.1"/>
    </source>
</evidence>
<reference evidence="1 2" key="1">
    <citation type="submission" date="2023-10" db="EMBL/GenBank/DDBJ databases">
        <title>Clonality and diversity in the soft rot Dickeya solani phytopathogen.</title>
        <authorList>
            <person name="Pedron J."/>
            <person name="Van Gijisegem F."/>
            <person name="Portier P."/>
            <person name="Taghouti G."/>
        </authorList>
    </citation>
    <scope>NUCLEOTIDE SEQUENCE [LARGE SCALE GENOMIC DNA]</scope>
    <source>
        <strain evidence="1 2">FVG2-MFV017-A9</strain>
    </source>
</reference>
<accession>A0ABU4EIW1</accession>
<organism evidence="1 2">
    <name type="scientific">Dickeya solani</name>
    <dbReference type="NCBI Taxonomy" id="1089444"/>
    <lineage>
        <taxon>Bacteria</taxon>
        <taxon>Pseudomonadati</taxon>
        <taxon>Pseudomonadota</taxon>
        <taxon>Gammaproteobacteria</taxon>
        <taxon>Enterobacterales</taxon>
        <taxon>Pectobacteriaceae</taxon>
        <taxon>Dickeya</taxon>
    </lineage>
</organism>
<keyword evidence="2" id="KW-1185">Reference proteome</keyword>
<sequence>MKLSEFIDTEFSGSRAEFARLMGVRPQKVNDWLVAGMIIHIDENGQAFLCSVRRDIPAWNRKTNFA</sequence>
<gene>
    <name evidence="1" type="ORF">RUJ08_14870</name>
</gene>